<gene>
    <name evidence="6" type="ORF">NE695_05305</name>
</gene>
<comment type="similarity">
    <text evidence="1 2">Belongs to the glycosyl hydrolase 31 family.</text>
</comment>
<dbReference type="InterPro" id="IPR011013">
    <property type="entry name" value="Gal_mutarotase_sf_dom"/>
</dbReference>
<evidence type="ECO:0000313" key="6">
    <source>
        <dbReference type="EMBL" id="MCQ4839332.1"/>
    </source>
</evidence>
<protein>
    <submittedName>
        <fullName evidence="6">Glycoside hydrolase family 31 protein</fullName>
    </submittedName>
</protein>
<sequence>MGKKRFFEEEGRLVWRGNGEVLVLEPWGRNSLRVRSRMKGEVIPSHYALLPEPPEPSEVQIEAGEQKAFISNGKLRAELDYGEWFHNCRIHFYNHTGKLLLEEAYHYGGLKKFARGFTPLPGGDHRLEVNFEAPADEKLFGMGQYQQEYLDLKHSIVELSQRNTQASVPFLLSSRGYGFLWHNPAVGKAVFGKNFTQWQAEASEQMDYWITAGDTPAEIEEAYASVVGTAPMMPEYGLGFWQCRLRYWNQEQLLEVAREYKRRGIPLDVIVLDFFHWPKMGDFRFEEEFFPDPRAMVKELQEMGIRLMVSVWPQIALTSENYEEMRQLGLLVRVERGAQVCMQFPEDSVFFDATNPRAREYVWQKCKQSYYDKGVRIFWLDEAEPEYGVFDFDNYRYELGPAQRVSNLYPQLYSRGFYEGMQREGQENIVNLVRCVWAGSQRYGALVWSGDIYSTWTDFRRQICAGINISLAGIPWWTTDIGGFSDGDPQDPGFRELLVRWFQFGAFCPVMRLHGDRMPARMIYRKDGTPTMHTGADNEIWSFGEPVYEILKRYVFFRETMRPYLRKVMREAHEKGTPVMRAMFYEFPEDLKCWETEDQYCFGPDLLVAPVTSPGAVSRKVYLPEGARWVSLHNGDSYSGGQTVEVNAPLESIPVFLRDGAHSEWIGKI</sequence>
<dbReference type="Pfam" id="PF01055">
    <property type="entry name" value="Glyco_hydro_31_2nd"/>
    <property type="match status" value="1"/>
</dbReference>
<dbReference type="SUPFAM" id="SSF51445">
    <property type="entry name" value="(Trans)glycosidases"/>
    <property type="match status" value="1"/>
</dbReference>
<dbReference type="RefSeq" id="WP_256191662.1">
    <property type="nucleotide sequence ID" value="NZ_JANFZG010000003.1"/>
</dbReference>
<comment type="caution">
    <text evidence="6">The sequence shown here is derived from an EMBL/GenBank/DDBJ whole genome shotgun (WGS) entry which is preliminary data.</text>
</comment>
<dbReference type="Proteomes" id="UP001524473">
    <property type="component" value="Unassembled WGS sequence"/>
</dbReference>
<dbReference type="InterPro" id="IPR013780">
    <property type="entry name" value="Glyco_hydro_b"/>
</dbReference>
<reference evidence="6 7" key="1">
    <citation type="submission" date="2022-06" db="EMBL/GenBank/DDBJ databases">
        <title>Isolation of gut microbiota from human fecal samples.</title>
        <authorList>
            <person name="Pamer E.G."/>
            <person name="Barat B."/>
            <person name="Waligurski E."/>
            <person name="Medina S."/>
            <person name="Paddock L."/>
            <person name="Mostad J."/>
        </authorList>
    </citation>
    <scope>NUCLEOTIDE SEQUENCE [LARGE SCALE GENOMIC DNA]</scope>
    <source>
        <strain evidence="6 7">DFI.9.73</strain>
    </source>
</reference>
<dbReference type="InterPro" id="IPR017853">
    <property type="entry name" value="GH"/>
</dbReference>
<feature type="domain" description="Glycoside hydrolase family 31 TIM barrel" evidence="3">
    <location>
        <begin position="231"/>
        <end position="565"/>
    </location>
</feature>
<dbReference type="InterPro" id="IPR048395">
    <property type="entry name" value="Glyco_hydro_31_C"/>
</dbReference>
<keyword evidence="2 6" id="KW-0378">Hydrolase</keyword>
<dbReference type="Gene3D" id="2.60.40.1180">
    <property type="entry name" value="Golgi alpha-mannosidase II"/>
    <property type="match status" value="1"/>
</dbReference>
<proteinExistence type="inferred from homology"/>
<organism evidence="6 7">
    <name type="scientific">Neglectibacter timonensis</name>
    <dbReference type="NCBI Taxonomy" id="1776382"/>
    <lineage>
        <taxon>Bacteria</taxon>
        <taxon>Bacillati</taxon>
        <taxon>Bacillota</taxon>
        <taxon>Clostridia</taxon>
        <taxon>Eubacteriales</taxon>
        <taxon>Oscillospiraceae</taxon>
        <taxon>Neglectibacter</taxon>
    </lineage>
</organism>
<dbReference type="EMBL" id="JANFZH010000009">
    <property type="protein sequence ID" value="MCQ4839332.1"/>
    <property type="molecule type" value="Genomic_DNA"/>
</dbReference>
<keyword evidence="2" id="KW-0326">Glycosidase</keyword>
<evidence type="ECO:0000259" key="5">
    <source>
        <dbReference type="Pfam" id="PF21365"/>
    </source>
</evidence>
<dbReference type="SUPFAM" id="SSF51011">
    <property type="entry name" value="Glycosyl hydrolase domain"/>
    <property type="match status" value="1"/>
</dbReference>
<feature type="domain" description="Glycoside hydrolase family 31 N-terminal" evidence="4">
    <location>
        <begin position="29"/>
        <end position="185"/>
    </location>
</feature>
<dbReference type="Pfam" id="PF13802">
    <property type="entry name" value="Gal_mutarotas_2"/>
    <property type="match status" value="1"/>
</dbReference>
<dbReference type="CDD" id="cd06591">
    <property type="entry name" value="GH31_xylosidase_XylS"/>
    <property type="match status" value="1"/>
</dbReference>
<evidence type="ECO:0000259" key="3">
    <source>
        <dbReference type="Pfam" id="PF01055"/>
    </source>
</evidence>
<dbReference type="GO" id="GO:0016787">
    <property type="term" value="F:hydrolase activity"/>
    <property type="evidence" value="ECO:0007669"/>
    <property type="project" value="UniProtKB-KW"/>
</dbReference>
<dbReference type="PANTHER" id="PTHR43863:SF2">
    <property type="entry name" value="MALTASE-GLUCOAMYLASE"/>
    <property type="match status" value="1"/>
</dbReference>
<accession>A0ABT1RXD6</accession>
<dbReference type="PANTHER" id="PTHR43863">
    <property type="entry name" value="HYDROLASE, PUTATIVE (AFU_ORTHOLOGUE AFUA_1G03140)-RELATED"/>
    <property type="match status" value="1"/>
</dbReference>
<name>A0ABT1RXD6_9FIRM</name>
<dbReference type="Gene3D" id="2.60.40.1760">
    <property type="entry name" value="glycosyl hydrolase (family 31)"/>
    <property type="match status" value="1"/>
</dbReference>
<evidence type="ECO:0000259" key="4">
    <source>
        <dbReference type="Pfam" id="PF13802"/>
    </source>
</evidence>
<keyword evidence="7" id="KW-1185">Reference proteome</keyword>
<dbReference type="SUPFAM" id="SSF74650">
    <property type="entry name" value="Galactose mutarotase-like"/>
    <property type="match status" value="1"/>
</dbReference>
<feature type="domain" description="Glycosyl hydrolase family 31 C-terminal" evidence="5">
    <location>
        <begin position="576"/>
        <end position="661"/>
    </location>
</feature>
<dbReference type="InterPro" id="IPR000322">
    <property type="entry name" value="Glyco_hydro_31_TIM"/>
</dbReference>
<dbReference type="Gene3D" id="3.20.20.80">
    <property type="entry name" value="Glycosidases"/>
    <property type="match status" value="1"/>
</dbReference>
<evidence type="ECO:0000313" key="7">
    <source>
        <dbReference type="Proteomes" id="UP001524473"/>
    </source>
</evidence>
<dbReference type="CDD" id="cd14752">
    <property type="entry name" value="GH31_N"/>
    <property type="match status" value="1"/>
</dbReference>
<evidence type="ECO:0000256" key="1">
    <source>
        <dbReference type="ARBA" id="ARBA00007806"/>
    </source>
</evidence>
<evidence type="ECO:0000256" key="2">
    <source>
        <dbReference type="RuleBase" id="RU361185"/>
    </source>
</evidence>
<dbReference type="InterPro" id="IPR025887">
    <property type="entry name" value="Glyco_hydro_31_N_dom"/>
</dbReference>
<dbReference type="InterPro" id="IPR051816">
    <property type="entry name" value="Glycosyl_Hydrolase_31"/>
</dbReference>
<dbReference type="Pfam" id="PF21365">
    <property type="entry name" value="Glyco_hydro_31_3rd"/>
    <property type="match status" value="1"/>
</dbReference>